<keyword evidence="1" id="KW-1133">Transmembrane helix</keyword>
<dbReference type="EMBL" id="BMXE01000008">
    <property type="protein sequence ID" value="GHB44126.1"/>
    <property type="molecule type" value="Genomic_DNA"/>
</dbReference>
<keyword evidence="1" id="KW-0812">Transmembrane</keyword>
<accession>A0ABQ3EM83</accession>
<protein>
    <submittedName>
        <fullName evidence="2">Uncharacterized protein</fullName>
    </submittedName>
</protein>
<feature type="transmembrane region" description="Helical" evidence="1">
    <location>
        <begin position="93"/>
        <end position="115"/>
    </location>
</feature>
<evidence type="ECO:0000313" key="2">
    <source>
        <dbReference type="EMBL" id="GHB44126.1"/>
    </source>
</evidence>
<keyword evidence="1" id="KW-0472">Membrane</keyword>
<evidence type="ECO:0000313" key="3">
    <source>
        <dbReference type="Proteomes" id="UP000637980"/>
    </source>
</evidence>
<organism evidence="2 3">
    <name type="scientific">Pseudovibrio japonicus</name>
    <dbReference type="NCBI Taxonomy" id="366534"/>
    <lineage>
        <taxon>Bacteria</taxon>
        <taxon>Pseudomonadati</taxon>
        <taxon>Pseudomonadota</taxon>
        <taxon>Alphaproteobacteria</taxon>
        <taxon>Hyphomicrobiales</taxon>
        <taxon>Stappiaceae</taxon>
        <taxon>Pseudovibrio</taxon>
    </lineage>
</organism>
<feature type="transmembrane region" description="Helical" evidence="1">
    <location>
        <begin position="121"/>
        <end position="144"/>
    </location>
</feature>
<reference evidence="3" key="1">
    <citation type="journal article" date="2019" name="Int. J. Syst. Evol. Microbiol.">
        <title>The Global Catalogue of Microorganisms (GCM) 10K type strain sequencing project: providing services to taxonomists for standard genome sequencing and annotation.</title>
        <authorList>
            <consortium name="The Broad Institute Genomics Platform"/>
            <consortium name="The Broad Institute Genome Sequencing Center for Infectious Disease"/>
            <person name="Wu L."/>
            <person name="Ma J."/>
        </authorList>
    </citation>
    <scope>NUCLEOTIDE SEQUENCE [LARGE SCALE GENOMIC DNA]</scope>
    <source>
        <strain evidence="3">KCTC 12861</strain>
    </source>
</reference>
<feature type="transmembrane region" description="Helical" evidence="1">
    <location>
        <begin position="67"/>
        <end position="86"/>
    </location>
</feature>
<sequence length="153" mass="16968">MMVLCHKPKVYLVLKGDNDFTTGSGMTRILLLVIGAYYFANGLFMMAAPENWYQLTPGVSMTGPYNWHFIIDIALIYMISGAASMWGSWNNNLTSIFVGLSWPVSHAVFHIYVWVERGAPADLIALANLAGIQLPAWIGLLILAKYQNAKPSQ</sequence>
<comment type="caution">
    <text evidence="2">The sequence shown here is derived from an EMBL/GenBank/DDBJ whole genome shotgun (WGS) entry which is preliminary data.</text>
</comment>
<name>A0ABQ3EM83_9HYPH</name>
<keyword evidence="3" id="KW-1185">Reference proteome</keyword>
<gene>
    <name evidence="2" type="ORF">GCM10007094_36720</name>
</gene>
<proteinExistence type="predicted"/>
<evidence type="ECO:0000256" key="1">
    <source>
        <dbReference type="SAM" id="Phobius"/>
    </source>
</evidence>
<feature type="transmembrane region" description="Helical" evidence="1">
    <location>
        <begin position="29"/>
        <end position="47"/>
    </location>
</feature>
<dbReference type="Proteomes" id="UP000637980">
    <property type="component" value="Unassembled WGS sequence"/>
</dbReference>